<evidence type="ECO:0000313" key="2">
    <source>
        <dbReference type="Proteomes" id="UP000222296"/>
    </source>
</evidence>
<dbReference type="GO" id="GO:0008168">
    <property type="term" value="F:methyltransferase activity"/>
    <property type="evidence" value="ECO:0007669"/>
    <property type="project" value="UniProtKB-KW"/>
</dbReference>
<organism evidence="1 2">
    <name type="scientific">Agrobacterium tumefaciens</name>
    <dbReference type="NCBI Taxonomy" id="358"/>
    <lineage>
        <taxon>Bacteria</taxon>
        <taxon>Pseudomonadati</taxon>
        <taxon>Pseudomonadota</taxon>
        <taxon>Alphaproteobacteria</taxon>
        <taxon>Hyphomicrobiales</taxon>
        <taxon>Rhizobiaceae</taxon>
        <taxon>Rhizobium/Agrobacterium group</taxon>
        <taxon>Agrobacterium</taxon>
        <taxon>Agrobacterium tumefaciens complex</taxon>
    </lineage>
</organism>
<dbReference type="AlphaFoldDB" id="A0AAP9E7F3"/>
<dbReference type="RefSeq" id="WP_099086287.1">
    <property type="nucleotide sequence ID" value="NZ_CP042275.2"/>
</dbReference>
<evidence type="ECO:0000313" key="1">
    <source>
        <dbReference type="EMBL" id="QDY96383.1"/>
    </source>
</evidence>
<dbReference type="GO" id="GO:0032259">
    <property type="term" value="P:methylation"/>
    <property type="evidence" value="ECO:0007669"/>
    <property type="project" value="UniProtKB-KW"/>
</dbReference>
<reference evidence="1 2" key="1">
    <citation type="journal article" date="2017" name="Genome Announc.">
        <title>Draft Genome Sequence of Agrobacterium tumefaciens Biovar 1 Strain 186, Isolated from Walnut.</title>
        <authorList>
            <person name="Poret-Peterson A.T."/>
            <person name="Bhatnagar S."/>
            <person name="McClean A.E."/>
            <person name="Kluepfel D.A."/>
        </authorList>
    </citation>
    <scope>NUCLEOTIDE SEQUENCE [LARGE SCALE GENOMIC DNA]</scope>
    <source>
        <strain evidence="1 2">186</strain>
    </source>
</reference>
<dbReference type="EMBL" id="CP042275">
    <property type="protein sequence ID" value="QDY96383.1"/>
    <property type="molecule type" value="Genomic_DNA"/>
</dbReference>
<dbReference type="Proteomes" id="UP000222296">
    <property type="component" value="Chromosome Linear"/>
</dbReference>
<keyword evidence="1" id="KW-0808">Transferase</keyword>
<name>A0AAP9E7F3_AGRTU</name>
<gene>
    <name evidence="1" type="ORF">CG010_019675</name>
</gene>
<dbReference type="Pfam" id="PF13578">
    <property type="entry name" value="Methyltransf_24"/>
    <property type="match status" value="1"/>
</dbReference>
<dbReference type="SUPFAM" id="SSF53335">
    <property type="entry name" value="S-adenosyl-L-methionine-dependent methyltransferases"/>
    <property type="match status" value="1"/>
</dbReference>
<proteinExistence type="predicted"/>
<keyword evidence="1" id="KW-0489">Methyltransferase</keyword>
<sequence length="271" mass="30727">MNRNIHDTSDIGKLFPIASQTSDTDKLFLKNVISLMSEKTGAFSYIELGSFLGGTLAPFLVAKDCNKVLSVDDRERQQPDERGPKYDYAGITSQTMIENLQKNGLPTSKLETFDGSVENLPLSQSKFDLGFIDAEHTDEAVFRDFVYLLEHMKRDCVVMFHDSSLTAKGIANIITLEQQKRHNKKSGISRVLSGQKKIGACKFFKKRDSEMSCMLFGKFAHINVPAYLGEQEPTEEYMARSARYILEQKIIHQVEFDGQFKILDTRVLKAY</sequence>
<accession>A0AAP9E7F3</accession>
<protein>
    <submittedName>
        <fullName evidence="1">Class I SAM-dependent methyltransferase</fullName>
    </submittedName>
</protein>
<dbReference type="Gene3D" id="3.40.50.150">
    <property type="entry name" value="Vaccinia Virus protein VP39"/>
    <property type="match status" value="1"/>
</dbReference>
<dbReference type="InterPro" id="IPR029063">
    <property type="entry name" value="SAM-dependent_MTases_sf"/>
</dbReference>